<dbReference type="InterPro" id="IPR036791">
    <property type="entry name" value="Ribosomal_bL9_C_sf"/>
</dbReference>
<evidence type="ECO:0000256" key="1">
    <source>
        <dbReference type="ARBA" id="ARBA00010605"/>
    </source>
</evidence>
<dbReference type="GO" id="GO:0006412">
    <property type="term" value="P:translation"/>
    <property type="evidence" value="ECO:0007669"/>
    <property type="project" value="UniProtKB-UniRule"/>
</dbReference>
<evidence type="ECO:0000256" key="5">
    <source>
        <dbReference type="ARBA" id="ARBA00023274"/>
    </source>
</evidence>
<name>A0A7X0RVD8_9BACL</name>
<dbReference type="AlphaFoldDB" id="A0A7X0RVD8"/>
<keyword evidence="4 7" id="KW-0689">Ribosomal protein</keyword>
<dbReference type="HAMAP" id="MF_00503">
    <property type="entry name" value="Ribosomal_bL9"/>
    <property type="match status" value="1"/>
</dbReference>
<dbReference type="InterPro" id="IPR036935">
    <property type="entry name" value="Ribosomal_bL9_N_sf"/>
</dbReference>
<dbReference type="Pfam" id="PF03948">
    <property type="entry name" value="Ribosomal_L9_C"/>
    <property type="match status" value="1"/>
</dbReference>
<evidence type="ECO:0000256" key="7">
    <source>
        <dbReference type="HAMAP-Rule" id="MF_00503"/>
    </source>
</evidence>
<evidence type="ECO:0000256" key="4">
    <source>
        <dbReference type="ARBA" id="ARBA00022980"/>
    </source>
</evidence>
<dbReference type="Proteomes" id="UP000547209">
    <property type="component" value="Unassembled WGS sequence"/>
</dbReference>
<dbReference type="SUPFAM" id="SSF55658">
    <property type="entry name" value="L9 N-domain-like"/>
    <property type="match status" value="1"/>
</dbReference>
<keyword evidence="8" id="KW-0175">Coiled coil</keyword>
<dbReference type="NCBIfam" id="TIGR00158">
    <property type="entry name" value="L9"/>
    <property type="match status" value="1"/>
</dbReference>
<dbReference type="Gene3D" id="3.40.5.10">
    <property type="entry name" value="Ribosomal protein L9, N-terminal domain"/>
    <property type="match status" value="1"/>
</dbReference>
<evidence type="ECO:0000313" key="11">
    <source>
        <dbReference type="EMBL" id="MBB6674369.1"/>
    </source>
</evidence>
<dbReference type="GO" id="GO:0019843">
    <property type="term" value="F:rRNA binding"/>
    <property type="evidence" value="ECO:0007669"/>
    <property type="project" value="UniProtKB-UniRule"/>
</dbReference>
<evidence type="ECO:0000256" key="8">
    <source>
        <dbReference type="SAM" id="Coils"/>
    </source>
</evidence>
<keyword evidence="12" id="KW-1185">Reference proteome</keyword>
<evidence type="ECO:0000259" key="9">
    <source>
        <dbReference type="Pfam" id="PF01281"/>
    </source>
</evidence>
<organism evidence="11 12">
    <name type="scientific">Cohnella nanjingensis</name>
    <dbReference type="NCBI Taxonomy" id="1387779"/>
    <lineage>
        <taxon>Bacteria</taxon>
        <taxon>Bacillati</taxon>
        <taxon>Bacillota</taxon>
        <taxon>Bacilli</taxon>
        <taxon>Bacillales</taxon>
        <taxon>Paenibacillaceae</taxon>
        <taxon>Cohnella</taxon>
    </lineage>
</organism>
<evidence type="ECO:0000313" key="12">
    <source>
        <dbReference type="Proteomes" id="UP000547209"/>
    </source>
</evidence>
<dbReference type="GO" id="GO:1990904">
    <property type="term" value="C:ribonucleoprotein complex"/>
    <property type="evidence" value="ECO:0007669"/>
    <property type="project" value="UniProtKB-KW"/>
</dbReference>
<comment type="caution">
    <text evidence="11">The sequence shown here is derived from an EMBL/GenBank/DDBJ whole genome shotgun (WGS) entry which is preliminary data.</text>
</comment>
<dbReference type="InterPro" id="IPR020069">
    <property type="entry name" value="Ribosomal_bL9_C"/>
</dbReference>
<dbReference type="GO" id="GO:0005840">
    <property type="term" value="C:ribosome"/>
    <property type="evidence" value="ECO:0007669"/>
    <property type="project" value="UniProtKB-KW"/>
</dbReference>
<proteinExistence type="inferred from homology"/>
<dbReference type="SUPFAM" id="SSF55653">
    <property type="entry name" value="Ribosomal protein L9 C-domain"/>
    <property type="match status" value="1"/>
</dbReference>
<dbReference type="Gene3D" id="3.10.430.100">
    <property type="entry name" value="Ribosomal protein L9, C-terminal domain"/>
    <property type="match status" value="1"/>
</dbReference>
<keyword evidence="3 7" id="KW-0694">RNA-binding</keyword>
<feature type="domain" description="Large ribosomal subunit protein bL9 C-terminal" evidence="10">
    <location>
        <begin position="63"/>
        <end position="146"/>
    </location>
</feature>
<gene>
    <name evidence="7 11" type="primary">rplI</name>
    <name evidence="11" type="ORF">H7C19_27160</name>
</gene>
<dbReference type="InterPro" id="IPR000244">
    <property type="entry name" value="Ribosomal_bL9"/>
</dbReference>
<dbReference type="GO" id="GO:0003735">
    <property type="term" value="F:structural constituent of ribosome"/>
    <property type="evidence" value="ECO:0007669"/>
    <property type="project" value="InterPro"/>
</dbReference>
<dbReference type="Pfam" id="PF01281">
    <property type="entry name" value="Ribosomal_L9_N"/>
    <property type="match status" value="1"/>
</dbReference>
<dbReference type="InterPro" id="IPR020594">
    <property type="entry name" value="Ribosomal_bL9_bac/chp"/>
</dbReference>
<evidence type="ECO:0000259" key="10">
    <source>
        <dbReference type="Pfam" id="PF03948"/>
    </source>
</evidence>
<keyword evidence="2 7" id="KW-0699">rRNA-binding</keyword>
<evidence type="ECO:0000256" key="3">
    <source>
        <dbReference type="ARBA" id="ARBA00022884"/>
    </source>
</evidence>
<reference evidence="11 12" key="1">
    <citation type="submission" date="2020-08" db="EMBL/GenBank/DDBJ databases">
        <title>Cohnella phylogeny.</title>
        <authorList>
            <person name="Dunlap C."/>
        </authorList>
    </citation>
    <scope>NUCLEOTIDE SEQUENCE [LARGE SCALE GENOMIC DNA]</scope>
    <source>
        <strain evidence="11 12">DSM 28246</strain>
    </source>
</reference>
<comment type="similarity">
    <text evidence="1 7">Belongs to the bacterial ribosomal protein bL9 family.</text>
</comment>
<feature type="coiled-coil region" evidence="8">
    <location>
        <begin position="43"/>
        <end position="82"/>
    </location>
</feature>
<sequence>MKVIFLQDVKGQGKKGEIKDVSEGYARNFLLPKGVVQIATDGAKKTLDQKAASEQKRKEREKEEAKALAAKLEEMIIVIKAKAGEGGRLFGAITSKQIAEALEKMKIVVDKRKIELADPIRTLGVTKVPLKLYPDVKGTLSVQVVEE</sequence>
<protein>
    <recommendedName>
        <fullName evidence="6 7">Large ribosomal subunit protein bL9</fullName>
    </recommendedName>
</protein>
<comment type="function">
    <text evidence="7">Binds to the 23S rRNA.</text>
</comment>
<evidence type="ECO:0000256" key="6">
    <source>
        <dbReference type="ARBA" id="ARBA00035292"/>
    </source>
</evidence>
<feature type="domain" description="Ribosomal protein L9" evidence="9">
    <location>
        <begin position="1"/>
        <end position="46"/>
    </location>
</feature>
<evidence type="ECO:0000256" key="2">
    <source>
        <dbReference type="ARBA" id="ARBA00022730"/>
    </source>
</evidence>
<dbReference type="InterPro" id="IPR020070">
    <property type="entry name" value="Ribosomal_bL9_N"/>
</dbReference>
<accession>A0A7X0RVD8</accession>
<dbReference type="EMBL" id="JACJVP010000046">
    <property type="protein sequence ID" value="MBB6674369.1"/>
    <property type="molecule type" value="Genomic_DNA"/>
</dbReference>
<keyword evidence="5 7" id="KW-0687">Ribonucleoprotein</keyword>
<dbReference type="RefSeq" id="WP_185672232.1">
    <property type="nucleotide sequence ID" value="NZ_JACJVP010000046.1"/>
</dbReference>
<dbReference type="InterPro" id="IPR009027">
    <property type="entry name" value="Ribosomal_bL9/RNase_H1_N"/>
</dbReference>
<dbReference type="PANTHER" id="PTHR21368">
    <property type="entry name" value="50S RIBOSOMAL PROTEIN L9"/>
    <property type="match status" value="1"/>
</dbReference>